<dbReference type="SUPFAM" id="SSF46785">
    <property type="entry name" value="Winged helix' DNA-binding domain"/>
    <property type="match status" value="1"/>
</dbReference>
<accession>A0A2N5CAI3</accession>
<dbReference type="FunFam" id="1.10.10.10:FF:000001">
    <property type="entry name" value="LysR family transcriptional regulator"/>
    <property type="match status" value="1"/>
</dbReference>
<keyword evidence="4" id="KW-0804">Transcription</keyword>
<evidence type="ECO:0000313" key="7">
    <source>
        <dbReference type="Proteomes" id="UP000234341"/>
    </source>
</evidence>
<keyword evidence="3" id="KW-0238">DNA-binding</keyword>
<dbReference type="SUPFAM" id="SSF53850">
    <property type="entry name" value="Periplasmic binding protein-like II"/>
    <property type="match status" value="1"/>
</dbReference>
<evidence type="ECO:0000256" key="2">
    <source>
        <dbReference type="ARBA" id="ARBA00023015"/>
    </source>
</evidence>
<keyword evidence="2" id="KW-0805">Transcription regulation</keyword>
<dbReference type="STRING" id="82633.GCA_000974605_02623"/>
<dbReference type="InterPro" id="IPR000847">
    <property type="entry name" value="LysR_HTH_N"/>
</dbReference>
<dbReference type="Proteomes" id="UP000234341">
    <property type="component" value="Unassembled WGS sequence"/>
</dbReference>
<gene>
    <name evidence="6" type="ORF">CYJ10_17990</name>
</gene>
<dbReference type="PRINTS" id="PR00039">
    <property type="entry name" value="HTHLYSR"/>
</dbReference>
<dbReference type="InterPro" id="IPR005119">
    <property type="entry name" value="LysR_subst-bd"/>
</dbReference>
<dbReference type="Gene3D" id="3.40.190.290">
    <property type="match status" value="1"/>
</dbReference>
<evidence type="ECO:0000313" key="6">
    <source>
        <dbReference type="EMBL" id="PLP99184.1"/>
    </source>
</evidence>
<evidence type="ECO:0000256" key="3">
    <source>
        <dbReference type="ARBA" id="ARBA00023125"/>
    </source>
</evidence>
<dbReference type="Gene3D" id="1.10.10.10">
    <property type="entry name" value="Winged helix-like DNA-binding domain superfamily/Winged helix DNA-binding domain"/>
    <property type="match status" value="1"/>
</dbReference>
<organism evidence="6 7">
    <name type="scientific">Cupriavidus pauculus</name>
    <dbReference type="NCBI Taxonomy" id="82633"/>
    <lineage>
        <taxon>Bacteria</taxon>
        <taxon>Pseudomonadati</taxon>
        <taxon>Pseudomonadota</taxon>
        <taxon>Betaproteobacteria</taxon>
        <taxon>Burkholderiales</taxon>
        <taxon>Burkholderiaceae</taxon>
        <taxon>Cupriavidus</taxon>
    </lineage>
</organism>
<dbReference type="CDD" id="cd08422">
    <property type="entry name" value="PBP2_CrgA_like"/>
    <property type="match status" value="1"/>
</dbReference>
<protein>
    <submittedName>
        <fullName evidence="6">LysR family transcriptional regulator</fullName>
    </submittedName>
</protein>
<reference evidence="6 7" key="1">
    <citation type="submission" date="2017-12" db="EMBL/GenBank/DDBJ databases">
        <title>Genome sequence of the active heterotrophic nitrifier-denitrifier, Cupriavidus pauculus UM1.</title>
        <authorList>
            <person name="Putonti C."/>
            <person name="Castignetti D."/>
        </authorList>
    </citation>
    <scope>NUCLEOTIDE SEQUENCE [LARGE SCALE GENOMIC DNA]</scope>
    <source>
        <strain evidence="6 7">UM1</strain>
    </source>
</reference>
<dbReference type="InterPro" id="IPR058163">
    <property type="entry name" value="LysR-type_TF_proteobact-type"/>
</dbReference>
<dbReference type="PANTHER" id="PTHR30537:SF5">
    <property type="entry name" value="HTH-TYPE TRANSCRIPTIONAL ACTIVATOR TTDR-RELATED"/>
    <property type="match status" value="1"/>
</dbReference>
<dbReference type="Pfam" id="PF03466">
    <property type="entry name" value="LysR_substrate"/>
    <property type="match status" value="1"/>
</dbReference>
<dbReference type="EMBL" id="PJRP01000008">
    <property type="protein sequence ID" value="PLP99184.1"/>
    <property type="molecule type" value="Genomic_DNA"/>
</dbReference>
<dbReference type="GO" id="GO:0003700">
    <property type="term" value="F:DNA-binding transcription factor activity"/>
    <property type="evidence" value="ECO:0007669"/>
    <property type="project" value="InterPro"/>
</dbReference>
<sequence length="303" mass="33895">MKRQFDDLQLGSIELFCLAAELSSFTAAAVAAGVTPAAVSRSVSRLEERLGVRLFVRTTRQIRLTDEGRTYFDETRQALAQLVDAERQISGQHATPAGRLRISLPTPYAHYRVLPVLPEFRERYPEVDVDVHISNRNVDFADDTYDLSVRGRAPDDSTLIARKLEDAEMVVVATPAYLKRHGTPKTLDDLLAHECIQFERPSSGRRIPWTFRQDGEDIDVVTTGAIATSEDALGGATLARAGAGLFQTYRFVVEQDLREGTLVQVLQDYGGSTRPFVLLYPHARHVSRRVRTFVDFLVDKFSA</sequence>
<evidence type="ECO:0000259" key="5">
    <source>
        <dbReference type="PROSITE" id="PS50931"/>
    </source>
</evidence>
<dbReference type="GO" id="GO:0003677">
    <property type="term" value="F:DNA binding"/>
    <property type="evidence" value="ECO:0007669"/>
    <property type="project" value="UniProtKB-KW"/>
</dbReference>
<comment type="caution">
    <text evidence="6">The sequence shown here is derived from an EMBL/GenBank/DDBJ whole genome shotgun (WGS) entry which is preliminary data.</text>
</comment>
<dbReference type="InterPro" id="IPR036390">
    <property type="entry name" value="WH_DNA-bd_sf"/>
</dbReference>
<evidence type="ECO:0000256" key="1">
    <source>
        <dbReference type="ARBA" id="ARBA00009437"/>
    </source>
</evidence>
<dbReference type="Pfam" id="PF00126">
    <property type="entry name" value="HTH_1"/>
    <property type="match status" value="1"/>
</dbReference>
<dbReference type="PROSITE" id="PS50931">
    <property type="entry name" value="HTH_LYSR"/>
    <property type="match status" value="1"/>
</dbReference>
<feature type="domain" description="HTH lysR-type" evidence="5">
    <location>
        <begin position="8"/>
        <end position="65"/>
    </location>
</feature>
<proteinExistence type="inferred from homology"/>
<evidence type="ECO:0000256" key="4">
    <source>
        <dbReference type="ARBA" id="ARBA00023163"/>
    </source>
</evidence>
<comment type="similarity">
    <text evidence="1">Belongs to the LysR transcriptional regulatory family.</text>
</comment>
<dbReference type="InterPro" id="IPR036388">
    <property type="entry name" value="WH-like_DNA-bd_sf"/>
</dbReference>
<dbReference type="AlphaFoldDB" id="A0A2N5CAI3"/>
<dbReference type="RefSeq" id="WP_101682838.1">
    <property type="nucleotide sequence ID" value="NZ_PJRP01000008.1"/>
</dbReference>
<dbReference type="PANTHER" id="PTHR30537">
    <property type="entry name" value="HTH-TYPE TRANSCRIPTIONAL REGULATOR"/>
    <property type="match status" value="1"/>
</dbReference>
<dbReference type="OrthoDB" id="9810065at2"/>
<name>A0A2N5CAI3_9BURK</name>